<sequence length="814" mass="89297">MDLAAPFDARTRLGLVLPMLVVVVVGIAVTAVTAGRSQDVRHQALQRFSQAEANNTARILSLRLQQDGHAVERMGARLAVRNGAMPESEWRADAGAYLSDKPWLRALYVADETGVQWVEPEGGPAVAGLVGAPGGPGRSDMSQSGMLGRLHAGAVARFEDGSDGMMAYYPFADGTGRVRVLVALFDIAAMLRASRPARDEDFDVALTASPDGPRLAGSGRAVDPGTSYRASAPVATSYEVGWTLHSAPTVSFARRMHPRTGLGVWMSGIGLTLLGASLAFMAQLARRQAVRLADVDAVRRTSEQRYNLVVRGMAVGVWDWGIRDNTLGWSPNAMRMLGLPPDYKVADASFFFDRIHPDDQPAVREAVEAHFEMGEPYAPNFRMRHESGHFVWCHATGQVLLDETGEPVRMAGSIEDITEERAAEEARNRSERRLRAVTQSAVDAVLTTNAQGIIEEANPACERVFGYRPDELVGSNIRILTPTEHRRKHDYYIKHYIETGDSDIVGKVREVYGVHRDGHAIPIELAVTEYKAGDDRIFIATARDLSARKAGEAEREAFIARLEQTNAELERFSFAASHDLREPLRMIGNFSQMLLRKHAGQLDEDARKAVEICAGSAQRMQALLDDLISFSRASDDLGQIETFIPVDMIELARQNLAEDFESSGASLETVHLPAKLRTNPTRFSRVFQNLIANSIKYAKDGETPKIQISAAPYEQGWLFTLSDKGIGMRPEYCEQIFEPFKRLHPASKYSGTGMGLAICRKIVNNAGGRIWAESELGEGSRFYVYWPEAPQDPDAAGTAHTAGTDDSVSEGENA</sequence>
<evidence type="ECO:0000256" key="5">
    <source>
        <dbReference type="ARBA" id="ARBA00022741"/>
    </source>
</evidence>
<dbReference type="InterPro" id="IPR000014">
    <property type="entry name" value="PAS"/>
</dbReference>
<dbReference type="PROSITE" id="PS50113">
    <property type="entry name" value="PAC"/>
    <property type="match status" value="1"/>
</dbReference>
<evidence type="ECO:0000259" key="14">
    <source>
        <dbReference type="PROSITE" id="PS50113"/>
    </source>
</evidence>
<keyword evidence="3" id="KW-0597">Phosphoprotein</keyword>
<accession>A0A9W6ILT6</accession>
<dbReference type="GO" id="GO:0000155">
    <property type="term" value="F:phosphorelay sensor kinase activity"/>
    <property type="evidence" value="ECO:0007669"/>
    <property type="project" value="InterPro"/>
</dbReference>
<keyword evidence="6" id="KW-0418">Kinase</keyword>
<comment type="caution">
    <text evidence="15">The sequence shown here is derived from an EMBL/GenBank/DDBJ whole genome shotgun (WGS) entry which is preliminary data.</text>
</comment>
<feature type="transmembrane region" description="Helical" evidence="11">
    <location>
        <begin position="15"/>
        <end position="35"/>
    </location>
</feature>
<dbReference type="Proteomes" id="UP001143486">
    <property type="component" value="Unassembled WGS sequence"/>
</dbReference>
<gene>
    <name evidence="15" type="ORF">GCM10017621_11320</name>
</gene>
<dbReference type="CDD" id="cd00130">
    <property type="entry name" value="PAS"/>
    <property type="match status" value="2"/>
</dbReference>
<dbReference type="InterPro" id="IPR004358">
    <property type="entry name" value="Sig_transdc_His_kin-like_C"/>
</dbReference>
<feature type="domain" description="PAS" evidence="13">
    <location>
        <begin position="430"/>
        <end position="500"/>
    </location>
</feature>
<proteinExistence type="predicted"/>
<dbReference type="InterPro" id="IPR013767">
    <property type="entry name" value="PAS_fold"/>
</dbReference>
<dbReference type="RefSeq" id="WP_271186004.1">
    <property type="nucleotide sequence ID" value="NZ_BSFE01000002.1"/>
</dbReference>
<evidence type="ECO:0000313" key="15">
    <source>
        <dbReference type="EMBL" id="GLK51624.1"/>
    </source>
</evidence>
<dbReference type="PRINTS" id="PR00344">
    <property type="entry name" value="BCTRLSENSOR"/>
</dbReference>
<dbReference type="InterPro" id="IPR036097">
    <property type="entry name" value="HisK_dim/P_sf"/>
</dbReference>
<dbReference type="SMART" id="SM00387">
    <property type="entry name" value="HATPase_c"/>
    <property type="match status" value="1"/>
</dbReference>
<feature type="region of interest" description="Disordered" evidence="10">
    <location>
        <begin position="793"/>
        <end position="814"/>
    </location>
</feature>
<dbReference type="FunFam" id="3.30.450.20:FF:000060">
    <property type="entry name" value="Sensor protein FixL"/>
    <property type="match status" value="1"/>
</dbReference>
<feature type="compositionally biased region" description="Low complexity" evidence="10">
    <location>
        <begin position="793"/>
        <end position="806"/>
    </location>
</feature>
<protein>
    <recommendedName>
        <fullName evidence="9">Sensor protein FixL</fullName>
        <ecNumber evidence="2">2.7.13.3</ecNumber>
    </recommendedName>
</protein>
<evidence type="ECO:0000256" key="10">
    <source>
        <dbReference type="SAM" id="MobiDB-lite"/>
    </source>
</evidence>
<dbReference type="Pfam" id="PF02518">
    <property type="entry name" value="HATPase_c"/>
    <property type="match status" value="1"/>
</dbReference>
<dbReference type="GO" id="GO:0006355">
    <property type="term" value="P:regulation of DNA-templated transcription"/>
    <property type="evidence" value="ECO:0007669"/>
    <property type="project" value="InterPro"/>
</dbReference>
<dbReference type="EC" id="2.7.13.3" evidence="2"/>
<feature type="domain" description="PAS" evidence="13">
    <location>
        <begin position="302"/>
        <end position="374"/>
    </location>
</feature>
<keyword evidence="16" id="KW-1185">Reference proteome</keyword>
<dbReference type="InterPro" id="IPR052162">
    <property type="entry name" value="Sensor_kinase/Photoreceptor"/>
</dbReference>
<dbReference type="InterPro" id="IPR035965">
    <property type="entry name" value="PAS-like_dom_sf"/>
</dbReference>
<dbReference type="SMART" id="SM00086">
    <property type="entry name" value="PAC"/>
    <property type="match status" value="2"/>
</dbReference>
<dbReference type="NCBIfam" id="TIGR00229">
    <property type="entry name" value="sensory_box"/>
    <property type="match status" value="2"/>
</dbReference>
<name>A0A9W6ILT6_9PROT</name>
<feature type="domain" description="Histidine kinase" evidence="12">
    <location>
        <begin position="575"/>
        <end position="790"/>
    </location>
</feature>
<evidence type="ECO:0000256" key="11">
    <source>
        <dbReference type="SAM" id="Phobius"/>
    </source>
</evidence>
<dbReference type="Gene3D" id="1.10.287.130">
    <property type="match status" value="1"/>
</dbReference>
<feature type="transmembrane region" description="Helical" evidence="11">
    <location>
        <begin position="262"/>
        <end position="282"/>
    </location>
</feature>
<dbReference type="InterPro" id="IPR005467">
    <property type="entry name" value="His_kinase_dom"/>
</dbReference>
<evidence type="ECO:0000256" key="6">
    <source>
        <dbReference type="ARBA" id="ARBA00022777"/>
    </source>
</evidence>
<dbReference type="Gene3D" id="3.30.450.20">
    <property type="entry name" value="PAS domain"/>
    <property type="match status" value="2"/>
</dbReference>
<keyword evidence="7" id="KW-0067">ATP-binding</keyword>
<evidence type="ECO:0000313" key="16">
    <source>
        <dbReference type="Proteomes" id="UP001143486"/>
    </source>
</evidence>
<reference evidence="15" key="1">
    <citation type="journal article" date="2014" name="Int. J. Syst. Evol. Microbiol.">
        <title>Complete genome sequence of Corynebacterium casei LMG S-19264T (=DSM 44701T), isolated from a smear-ripened cheese.</title>
        <authorList>
            <consortium name="US DOE Joint Genome Institute (JGI-PGF)"/>
            <person name="Walter F."/>
            <person name="Albersmeier A."/>
            <person name="Kalinowski J."/>
            <person name="Ruckert C."/>
        </authorList>
    </citation>
    <scope>NUCLEOTIDE SEQUENCE</scope>
    <source>
        <strain evidence="15">VKM B-1513</strain>
    </source>
</reference>
<dbReference type="CDD" id="cd00082">
    <property type="entry name" value="HisKA"/>
    <property type="match status" value="1"/>
</dbReference>
<dbReference type="Pfam" id="PF08447">
    <property type="entry name" value="PAS_3"/>
    <property type="match status" value="1"/>
</dbReference>
<evidence type="ECO:0000256" key="7">
    <source>
        <dbReference type="ARBA" id="ARBA00022840"/>
    </source>
</evidence>
<dbReference type="Gene3D" id="3.30.565.10">
    <property type="entry name" value="Histidine kinase-like ATPase, C-terminal domain"/>
    <property type="match status" value="1"/>
</dbReference>
<dbReference type="PROSITE" id="PS50112">
    <property type="entry name" value="PAS"/>
    <property type="match status" value="2"/>
</dbReference>
<dbReference type="InterPro" id="IPR001610">
    <property type="entry name" value="PAC"/>
</dbReference>
<evidence type="ECO:0000259" key="13">
    <source>
        <dbReference type="PROSITE" id="PS50112"/>
    </source>
</evidence>
<evidence type="ECO:0000256" key="3">
    <source>
        <dbReference type="ARBA" id="ARBA00022553"/>
    </source>
</evidence>
<dbReference type="InterPro" id="IPR013655">
    <property type="entry name" value="PAS_fold_3"/>
</dbReference>
<dbReference type="SMART" id="SM00388">
    <property type="entry name" value="HisKA"/>
    <property type="match status" value="1"/>
</dbReference>
<dbReference type="GO" id="GO:0005524">
    <property type="term" value="F:ATP binding"/>
    <property type="evidence" value="ECO:0007669"/>
    <property type="project" value="UniProtKB-KW"/>
</dbReference>
<comment type="catalytic activity">
    <reaction evidence="1">
        <text>ATP + protein L-histidine = ADP + protein N-phospho-L-histidine.</text>
        <dbReference type="EC" id="2.7.13.3"/>
    </reaction>
</comment>
<comment type="function">
    <text evidence="8">Putative oxygen sensor; modulates the activity of FixJ, a transcriptional activator of nitrogen fixation fixK gene. FixL probably acts as a kinase that phosphorylates FixJ.</text>
</comment>
<keyword evidence="4" id="KW-0808">Transferase</keyword>
<evidence type="ECO:0000256" key="2">
    <source>
        <dbReference type="ARBA" id="ARBA00012438"/>
    </source>
</evidence>
<dbReference type="SUPFAM" id="SSF55874">
    <property type="entry name" value="ATPase domain of HSP90 chaperone/DNA topoisomerase II/histidine kinase"/>
    <property type="match status" value="1"/>
</dbReference>
<dbReference type="PANTHER" id="PTHR43304:SF1">
    <property type="entry name" value="PAC DOMAIN-CONTAINING PROTEIN"/>
    <property type="match status" value="1"/>
</dbReference>
<dbReference type="Pfam" id="PF00512">
    <property type="entry name" value="HisKA"/>
    <property type="match status" value="1"/>
</dbReference>
<dbReference type="Pfam" id="PF00989">
    <property type="entry name" value="PAS"/>
    <property type="match status" value="1"/>
</dbReference>
<feature type="domain" description="PAC" evidence="14">
    <location>
        <begin position="377"/>
        <end position="429"/>
    </location>
</feature>
<organism evidence="15 16">
    <name type="scientific">Maricaulis virginensis</name>
    <dbReference type="NCBI Taxonomy" id="144022"/>
    <lineage>
        <taxon>Bacteria</taxon>
        <taxon>Pseudomonadati</taxon>
        <taxon>Pseudomonadota</taxon>
        <taxon>Alphaproteobacteria</taxon>
        <taxon>Maricaulales</taxon>
        <taxon>Maricaulaceae</taxon>
        <taxon>Maricaulis</taxon>
    </lineage>
</organism>
<reference evidence="15" key="2">
    <citation type="submission" date="2023-01" db="EMBL/GenBank/DDBJ databases">
        <authorList>
            <person name="Sun Q."/>
            <person name="Evtushenko L."/>
        </authorList>
    </citation>
    <scope>NUCLEOTIDE SEQUENCE</scope>
    <source>
        <strain evidence="15">VKM B-1513</strain>
    </source>
</reference>
<evidence type="ECO:0000256" key="4">
    <source>
        <dbReference type="ARBA" id="ARBA00022679"/>
    </source>
</evidence>
<dbReference type="SUPFAM" id="SSF55785">
    <property type="entry name" value="PYP-like sensor domain (PAS domain)"/>
    <property type="match status" value="2"/>
</dbReference>
<dbReference type="SMART" id="SM00091">
    <property type="entry name" value="PAS"/>
    <property type="match status" value="2"/>
</dbReference>
<dbReference type="InterPro" id="IPR003594">
    <property type="entry name" value="HATPase_dom"/>
</dbReference>
<keyword evidence="11" id="KW-1133">Transmembrane helix</keyword>
<dbReference type="SUPFAM" id="SSF47384">
    <property type="entry name" value="Homodimeric domain of signal transducing histidine kinase"/>
    <property type="match status" value="1"/>
</dbReference>
<evidence type="ECO:0000256" key="1">
    <source>
        <dbReference type="ARBA" id="ARBA00000085"/>
    </source>
</evidence>
<evidence type="ECO:0000256" key="9">
    <source>
        <dbReference type="ARBA" id="ARBA00070616"/>
    </source>
</evidence>
<evidence type="ECO:0000256" key="8">
    <source>
        <dbReference type="ARBA" id="ARBA00059827"/>
    </source>
</evidence>
<dbReference type="InterPro" id="IPR003661">
    <property type="entry name" value="HisK_dim/P_dom"/>
</dbReference>
<dbReference type="InterPro" id="IPR036890">
    <property type="entry name" value="HATPase_C_sf"/>
</dbReference>
<dbReference type="PROSITE" id="PS50109">
    <property type="entry name" value="HIS_KIN"/>
    <property type="match status" value="1"/>
</dbReference>
<keyword evidence="11" id="KW-0812">Transmembrane</keyword>
<evidence type="ECO:0000259" key="12">
    <source>
        <dbReference type="PROSITE" id="PS50109"/>
    </source>
</evidence>
<keyword evidence="5" id="KW-0547">Nucleotide-binding</keyword>
<dbReference type="AlphaFoldDB" id="A0A9W6ILT6"/>
<keyword evidence="11" id="KW-0472">Membrane</keyword>
<dbReference type="PANTHER" id="PTHR43304">
    <property type="entry name" value="PHYTOCHROME-LIKE PROTEIN CPH1"/>
    <property type="match status" value="1"/>
</dbReference>
<dbReference type="EMBL" id="BSFE01000002">
    <property type="protein sequence ID" value="GLK51624.1"/>
    <property type="molecule type" value="Genomic_DNA"/>
</dbReference>
<dbReference type="InterPro" id="IPR000700">
    <property type="entry name" value="PAS-assoc_C"/>
</dbReference>